<organism evidence="3 4">
    <name type="scientific">Falsihalocynthiibacter arcticus</name>
    <dbReference type="NCBI Taxonomy" id="1579316"/>
    <lineage>
        <taxon>Bacteria</taxon>
        <taxon>Pseudomonadati</taxon>
        <taxon>Pseudomonadota</taxon>
        <taxon>Alphaproteobacteria</taxon>
        <taxon>Rhodobacterales</taxon>
        <taxon>Roseobacteraceae</taxon>
        <taxon>Falsihalocynthiibacter</taxon>
    </lineage>
</organism>
<dbReference type="KEGG" id="hat:RC74_10980"/>
<accession>A0A126V1G0</accession>
<dbReference type="OrthoDB" id="565387at2"/>
<dbReference type="RefSeq" id="WP_039004322.1">
    <property type="nucleotide sequence ID" value="NZ_CP014327.1"/>
</dbReference>
<feature type="domain" description="Winged helix-turn helix" evidence="2">
    <location>
        <begin position="104"/>
        <end position="155"/>
    </location>
</feature>
<dbReference type="NCBIfam" id="NF033545">
    <property type="entry name" value="transpos_IS630"/>
    <property type="match status" value="1"/>
</dbReference>
<dbReference type="Pfam" id="PF13551">
    <property type="entry name" value="HTH_29"/>
    <property type="match status" value="1"/>
</dbReference>
<keyword evidence="4" id="KW-1185">Reference proteome</keyword>
<dbReference type="Pfam" id="PF13358">
    <property type="entry name" value="DDE_3"/>
    <property type="match status" value="1"/>
</dbReference>
<gene>
    <name evidence="3" type="ORF">RC74_10980</name>
</gene>
<dbReference type="STRING" id="1579316.RC74_10980"/>
<evidence type="ECO:0000313" key="4">
    <source>
        <dbReference type="Proteomes" id="UP000070371"/>
    </source>
</evidence>
<dbReference type="SUPFAM" id="SSF46689">
    <property type="entry name" value="Homeodomain-like"/>
    <property type="match status" value="1"/>
</dbReference>
<dbReference type="Pfam" id="PF13592">
    <property type="entry name" value="HTH_33"/>
    <property type="match status" value="1"/>
</dbReference>
<reference evidence="3 4" key="1">
    <citation type="submission" date="2016-02" db="EMBL/GenBank/DDBJ databases">
        <title>Complete genome sequence of Halocynthiibacter arcticus PAMC 20958t from arctic marine sediment.</title>
        <authorList>
            <person name="Lee Y.M."/>
            <person name="Baek K."/>
            <person name="Lee H.K."/>
            <person name="Shin S.C."/>
        </authorList>
    </citation>
    <scope>NUCLEOTIDE SEQUENCE [LARGE SCALE GENOMIC DNA]</scope>
    <source>
        <strain evidence="3">PAMC 20958</strain>
    </source>
</reference>
<dbReference type="Gene3D" id="3.30.420.10">
    <property type="entry name" value="Ribonuclease H-like superfamily/Ribonuclease H"/>
    <property type="match status" value="1"/>
</dbReference>
<dbReference type="GO" id="GO:0003676">
    <property type="term" value="F:nucleic acid binding"/>
    <property type="evidence" value="ECO:0007669"/>
    <property type="project" value="InterPro"/>
</dbReference>
<evidence type="ECO:0000259" key="1">
    <source>
        <dbReference type="Pfam" id="PF13358"/>
    </source>
</evidence>
<dbReference type="InterPro" id="IPR009057">
    <property type="entry name" value="Homeodomain-like_sf"/>
</dbReference>
<sequence length="353" mass="40773">MIRPGFLSVAERIELEACVRRQREDHGVARRANAILLLDDGENCSRIAKFLYLDDDTIRGWYRSYRQDGWDALAFDGWKGGQSRMSQVQEAALCTWLEQRFCRSTVEIRAHIRAEYDLDYSNSGCIKLLARLGFEYRKPKPLPRVASAQKQAAFIALYERLMRELPADEAVYFADAAHPEYQTKPAFGWVKVGSNPAVLSTAGRGRVNIHGAVNLETFDTPFVEPTTVDGVSAVQLLSKIEARNPHKRIIHVIWDNAAYHKGPDVRAFLARAACRIHLIQLPPYCPHLNPIERLWAVLHQYVTHNRYYRSQKQFAEAILAFMRETIPQDWKKFRDRVSDNFRVMTHEKFRVLE</sequence>
<proteinExistence type="predicted"/>
<dbReference type="InterPro" id="IPR038717">
    <property type="entry name" value="Tc1-like_DDE_dom"/>
</dbReference>
<evidence type="ECO:0000313" key="3">
    <source>
        <dbReference type="EMBL" id="AML51716.1"/>
    </source>
</evidence>
<dbReference type="InterPro" id="IPR025959">
    <property type="entry name" value="Winged_HTH_dom"/>
</dbReference>
<dbReference type="InterPro" id="IPR036397">
    <property type="entry name" value="RNaseH_sf"/>
</dbReference>
<protein>
    <submittedName>
        <fullName evidence="3">Transposase</fullName>
    </submittedName>
</protein>
<dbReference type="InterPro" id="IPR047655">
    <property type="entry name" value="Transpos_IS630-like"/>
</dbReference>
<name>A0A126V1G0_9RHOB</name>
<evidence type="ECO:0000259" key="2">
    <source>
        <dbReference type="Pfam" id="PF13592"/>
    </source>
</evidence>
<dbReference type="AlphaFoldDB" id="A0A126V1G0"/>
<feature type="domain" description="Tc1-like transposase DDE" evidence="1">
    <location>
        <begin position="171"/>
        <end position="314"/>
    </location>
</feature>
<dbReference type="EMBL" id="CP014327">
    <property type="protein sequence ID" value="AML51716.1"/>
    <property type="molecule type" value="Genomic_DNA"/>
</dbReference>
<dbReference type="Proteomes" id="UP000070371">
    <property type="component" value="Chromosome"/>
</dbReference>